<dbReference type="KEGG" id="ddi:DDB_G0278707"/>
<feature type="signal peptide" evidence="1">
    <location>
        <begin position="1"/>
        <end position="19"/>
    </location>
</feature>
<reference evidence="4" key="2">
    <citation type="submission" date="2009-08" db="EMBL/GenBank/DDBJ databases">
        <authorList>
            <consortium name="The Dictyostelium discoideum Sequencing Consortium"/>
            <person name="Eichinger L."/>
            <person name="Pachebat J.A."/>
            <person name="Gloeckner G."/>
            <person name="Rajandream M.-A."/>
            <person name="Sucgang R."/>
            <person name="Song J."/>
            <person name="Cox E.C."/>
            <person name="Tunggal B."/>
            <person name="Szafranski K."/>
            <person name="Konfortov B.A."/>
            <person name="Farbrother P."/>
            <person name="Bankier A.T."/>
            <person name="Lehmann R."/>
            <person name="Hamlin N."/>
            <person name="Xu Q."/>
            <person name="Davies R."/>
            <person name="Gaudet P."/>
            <person name="Fey P."/>
            <person name="Pilcher K."/>
            <person name="Chen G."/>
            <person name="Saunders D."/>
            <person name="Sodergren E."/>
            <person name="Davis P."/>
            <person name="Nie X."/>
            <person name="Kerhornou A."/>
            <person name="Hemphill L."/>
            <person name="Bason N."/>
            <person name="Berriman M."/>
            <person name="Desany B."/>
            <person name="Churcher C."/>
            <person name="Cooper J."/>
            <person name="van Driessche N."/>
            <person name="Cronin A."/>
            <person name="Goodhead I."/>
            <person name="Muzny D."/>
            <person name="Hall N."/>
            <person name="Harper D."/>
            <person name="Lindsay R."/>
            <person name="Hauser H."/>
            <person name="James K."/>
            <person name="Quiles M."/>
            <person name="Buchrieser C."/>
            <person name="Wardroper A."/>
            <person name="Thangavelu M."/>
            <person name="Johnson D."/>
            <person name="Knights A."/>
            <person name="Loulseged H."/>
            <person name="Mungall K."/>
            <person name="Price C."/>
            <person name="Ma J."/>
            <person name="Quail M."/>
            <person name="Hernandez J."/>
            <person name="Rabbinowitsch E."/>
            <person name="Steffen D."/>
            <person name="Sanders M."/>
            <person name="Weinstock G."/>
            <person name="Sharp S."/>
            <person name="Just E."/>
            <person name="Shaulsky G."/>
            <person name="Simmonds M."/>
            <person name="Tivey A."/>
            <person name="White B."/>
            <person name="Walker D."/>
            <person name="Woodward J."/>
            <person name="Winckler T."/>
            <person name="Schleicher M."/>
            <person name="Rosenthal A."/>
            <person name="Rivero F."/>
            <person name="Chisholm R.L."/>
            <person name="Gibbs R."/>
            <person name="Loomis W.F."/>
            <person name="Platzer M."/>
            <person name="Kay R.R."/>
            <person name="Williams J."/>
            <person name="Dear P.H."/>
            <person name="Noegel A.A."/>
            <person name="Barrell B."/>
            <person name="Kuspa A."/>
        </authorList>
    </citation>
    <scope>NUCLEOTIDE SEQUENCE</scope>
    <source>
        <strain evidence="4">AX4</strain>
    </source>
</reference>
<reference evidence="4 6" key="1">
    <citation type="journal article" date="2005" name="Nature">
        <title>The genome of the social amoeba Dictyostelium discoideum.</title>
        <authorList>
            <consortium name="The Dictyostelium discoideum Sequencing Consortium"/>
            <person name="Eichinger L."/>
            <person name="Pachebat J.A."/>
            <person name="Glockner G."/>
            <person name="Rajandream M.A."/>
            <person name="Sucgang R."/>
            <person name="Berriman M."/>
            <person name="Song J."/>
            <person name="Olsen R."/>
            <person name="Szafranski K."/>
            <person name="Xu Q."/>
            <person name="Tunggal B."/>
            <person name="Kummerfeld S."/>
            <person name="Madera M."/>
            <person name="Konfortov B.A."/>
            <person name="Rivero F."/>
            <person name="Bankier A.T."/>
            <person name="Lehmann R."/>
            <person name="Hamlin N."/>
            <person name="Davies R."/>
            <person name="Gaudet P."/>
            <person name="Fey P."/>
            <person name="Pilcher K."/>
            <person name="Chen G."/>
            <person name="Saunders D."/>
            <person name="Sodergren E."/>
            <person name="Davis P."/>
            <person name="Kerhornou A."/>
            <person name="Nie X."/>
            <person name="Hall N."/>
            <person name="Anjard C."/>
            <person name="Hemphill L."/>
            <person name="Bason N."/>
            <person name="Farbrother P."/>
            <person name="Desany B."/>
            <person name="Just E."/>
            <person name="Morio T."/>
            <person name="Rost R."/>
            <person name="Churcher C."/>
            <person name="Cooper J."/>
            <person name="Haydock S."/>
            <person name="van Driessche N."/>
            <person name="Cronin A."/>
            <person name="Goodhead I."/>
            <person name="Muzny D."/>
            <person name="Mourier T."/>
            <person name="Pain A."/>
            <person name="Lu M."/>
            <person name="Harper D."/>
            <person name="Lindsay R."/>
            <person name="Hauser H."/>
            <person name="James K."/>
            <person name="Quiles M."/>
            <person name="Madan Babu M."/>
            <person name="Saito T."/>
            <person name="Buchrieser C."/>
            <person name="Wardroper A."/>
            <person name="Felder M."/>
            <person name="Thangavelu M."/>
            <person name="Johnson D."/>
            <person name="Knights A."/>
            <person name="Loulseged H."/>
            <person name="Mungall K."/>
            <person name="Oliver K."/>
            <person name="Price C."/>
            <person name="Quail M.A."/>
            <person name="Urushihara H."/>
            <person name="Hernandez J."/>
            <person name="Rabbinowitsch E."/>
            <person name="Steffen D."/>
            <person name="Sanders M."/>
            <person name="Ma J."/>
            <person name="Kohara Y."/>
            <person name="Sharp S."/>
            <person name="Simmonds M."/>
            <person name="Spiegler S."/>
            <person name="Tivey A."/>
            <person name="Sugano S."/>
            <person name="White B."/>
            <person name="Walker D."/>
            <person name="Woodward J."/>
            <person name="Winckler T."/>
            <person name="Tanaka Y."/>
            <person name="Shaulsky G."/>
            <person name="Schleicher M."/>
            <person name="Weinstock G."/>
            <person name="Rosenthal A."/>
            <person name="Cox E.C."/>
            <person name="Chisholm R.L."/>
            <person name="Gibbs R."/>
            <person name="Loomis W.F."/>
            <person name="Platzer M."/>
            <person name="Kay R.R."/>
            <person name="Williams J."/>
            <person name="Dear P.H."/>
            <person name="Noegel A.A."/>
            <person name="Barrell B."/>
            <person name="Kuspa A."/>
        </authorList>
    </citation>
    <scope>NUCLEOTIDE SEQUENCE [LARGE SCALE GENOMIC DNA]</scope>
    <source>
        <strain evidence="4 6">AX4</strain>
    </source>
</reference>
<dbReference type="SMART" id="SM01063">
    <property type="entry name" value="CBM49"/>
    <property type="match status" value="1"/>
</dbReference>
<dbReference type="RefSeq" id="XP_642441.1">
    <property type="nucleotide sequence ID" value="XM_637349.2"/>
</dbReference>
<dbReference type="RefSeq" id="XP_642445.1">
    <property type="nucleotide sequence ID" value="XM_637353.1"/>
</dbReference>
<evidence type="ECO:0000256" key="1">
    <source>
        <dbReference type="SAM" id="SignalP"/>
    </source>
</evidence>
<dbReference type="EMBL" id="AAFI02000023">
    <property type="protein sequence ID" value="EAL68455.1"/>
    <property type="molecule type" value="Genomic_DNA"/>
</dbReference>
<name>Q54XV7_DICDI</name>
<dbReference type="PaxDb" id="44689-DDB0305036"/>
<dbReference type="eggNOG" id="ENOG502RI4M">
    <property type="taxonomic scope" value="Eukaryota"/>
</dbReference>
<dbReference type="KEGG" id="ddi:DDB_G0278557"/>
<protein>
    <recommendedName>
        <fullName evidence="2">Carbohydrate binding domain-containing protein</fullName>
    </recommendedName>
</protein>
<dbReference type="EMBL" id="AAFI02000023">
    <property type="protein sequence ID" value="EAL68451.1"/>
    <property type="molecule type" value="Genomic_DNA"/>
</dbReference>
<dbReference type="OMA" id="FAYANHY"/>
<feature type="chain" id="PRO_5011424117" description="Carbohydrate binding domain-containing protein" evidence="1">
    <location>
        <begin position="20"/>
        <end position="153"/>
    </location>
</feature>
<dbReference type="GO" id="GO:0030246">
    <property type="term" value="F:carbohydrate binding"/>
    <property type="evidence" value="ECO:0007669"/>
    <property type="project" value="InterPro"/>
</dbReference>
<keyword evidence="1" id="KW-0732">Signal</keyword>
<gene>
    <name evidence="5" type="ORF">DDB_G0278557</name>
    <name evidence="4" type="ORF">DDB_G0278565</name>
    <name evidence="3" type="ORF">DDB_G0278707</name>
</gene>
<dbReference type="GO" id="GO:0005201">
    <property type="term" value="F:extracellular matrix structural constituent"/>
    <property type="evidence" value="ECO:0000318"/>
    <property type="project" value="GO_Central"/>
</dbReference>
<keyword evidence="6" id="KW-1185">Reference proteome</keyword>
<dbReference type="GO" id="GO:0030198">
    <property type="term" value="P:extracellular matrix organization"/>
    <property type="evidence" value="ECO:0000318"/>
    <property type="project" value="GO_Central"/>
</dbReference>
<dbReference type="GeneID" id="8621652"/>
<dbReference type="EMBL" id="AAFI02000023">
    <property type="protein sequence ID" value="EAL68526.1"/>
    <property type="molecule type" value="Genomic_DNA"/>
</dbReference>
<dbReference type="dictyBase" id="DDB_G0278557"/>
<organism evidence="4 6">
    <name type="scientific">Dictyostelium discoideum</name>
    <name type="common">Social amoeba</name>
    <dbReference type="NCBI Taxonomy" id="44689"/>
    <lineage>
        <taxon>Eukaryota</taxon>
        <taxon>Amoebozoa</taxon>
        <taxon>Evosea</taxon>
        <taxon>Eumycetozoa</taxon>
        <taxon>Dictyostelia</taxon>
        <taxon>Dictyosteliales</taxon>
        <taxon>Dictyosteliaceae</taxon>
        <taxon>Dictyostelium</taxon>
    </lineage>
</organism>
<dbReference type="Proteomes" id="UP000002195">
    <property type="component" value="Unassembled WGS sequence"/>
</dbReference>
<dbReference type="RefSeq" id="XP_642446.1">
    <property type="nucleotide sequence ID" value="XM_637354.2"/>
</dbReference>
<dbReference type="InterPro" id="IPR019028">
    <property type="entry name" value="CBM_49"/>
</dbReference>
<feature type="domain" description="Carbohydrate binding" evidence="2">
    <location>
        <begin position="54"/>
        <end position="139"/>
    </location>
</feature>
<dbReference type="dictyBase" id="DDB_G0278565"/>
<dbReference type="HOGENOM" id="CLU_1800078_0_0_1"/>
<dbReference type="FunCoup" id="Q54XV7">
    <property type="interactions" value="647"/>
</dbReference>
<dbReference type="AlphaFoldDB" id="Q54XV7"/>
<dbReference type="PANTHER" id="PTHR33239">
    <property type="entry name" value="CELLULOSE-BINDING DOMAIN-CONTAINING PROTEIN-RELATED"/>
    <property type="match status" value="1"/>
</dbReference>
<dbReference type="PANTHER" id="PTHR33239:SF11">
    <property type="entry name" value="CARBOHYDRATE BINDING DOMAIN-CONTAINING PROTEIN-RELATED"/>
    <property type="match status" value="1"/>
</dbReference>
<dbReference type="GeneID" id="8621651"/>
<dbReference type="Pfam" id="PF09478">
    <property type="entry name" value="CBM49"/>
    <property type="match status" value="1"/>
</dbReference>
<proteinExistence type="predicted"/>
<evidence type="ECO:0000313" key="6">
    <source>
        <dbReference type="Proteomes" id="UP000002195"/>
    </source>
</evidence>
<accession>Q54XV7</accession>
<sequence>MKFLAVLCIFILTVAFAYANHYGCYTNNPCGAGRICYTMKGSCNCIEISKCFDVTLESSKKSEWDLNGTHFAQYDFQIKNNNLVTDISNLFIGVNPNIGAKDYVQIWNIRRMENGELTLPTYIPAIERNTTFGFGAIIAGHNEPNLAIYAVTY</sequence>
<dbReference type="dictyBase" id="DDB_G0278707"/>
<dbReference type="GO" id="GO:0031012">
    <property type="term" value="C:extracellular matrix"/>
    <property type="evidence" value="ECO:0000318"/>
    <property type="project" value="GO_Central"/>
</dbReference>
<dbReference type="KEGG" id="ddi:DDB_G0278565"/>
<evidence type="ECO:0000313" key="5">
    <source>
        <dbReference type="EMBL" id="EAL68526.1"/>
    </source>
</evidence>
<evidence type="ECO:0000313" key="4">
    <source>
        <dbReference type="EMBL" id="EAL68455.1"/>
    </source>
</evidence>
<dbReference type="VEuPathDB" id="AmoebaDB:DDB_G0278557"/>
<evidence type="ECO:0000313" key="3">
    <source>
        <dbReference type="EMBL" id="EAL68451.1"/>
    </source>
</evidence>
<dbReference type="InterPro" id="IPR052879">
    <property type="entry name" value="Dd_Spore_Germination_Stalk"/>
</dbReference>
<evidence type="ECO:0000259" key="2">
    <source>
        <dbReference type="SMART" id="SM01063"/>
    </source>
</evidence>
<comment type="caution">
    <text evidence="4">The sequence shown here is derived from an EMBL/GenBank/DDBJ whole genome shotgun (WGS) entry which is preliminary data.</text>
</comment>
<dbReference type="GeneID" id="8621647"/>